<protein>
    <submittedName>
        <fullName evidence="6">Mid1-interacting protein 1</fullName>
    </submittedName>
</protein>
<evidence type="ECO:0000313" key="6">
    <source>
        <dbReference type="EMBL" id="JAR19214.1"/>
    </source>
</evidence>
<comment type="similarity">
    <text evidence="3">Belongs to the SPOT14 family.</text>
</comment>
<dbReference type="EMBL" id="GCES01067109">
    <property type="protein sequence ID" value="JAR19214.1"/>
    <property type="molecule type" value="Transcribed_RNA"/>
</dbReference>
<sequence>MMQLRKHTDQPTFTHRLKRSLSLQLCTACQLSATTAQVQPSTSTGTMQSPEAKFNRNSLFLTLKSYSSAVSDMEKTILLPSLLRDVPSDCEAADETCRDLYANYMMLKAIRNTAESSLVSLDDHKTKNTTTTTTTKALEPFLDADSEALFLFHLRGLFSVMSDLTKKTRSLTEKYLDILGLTN</sequence>
<dbReference type="Gene3D" id="6.10.140.1610">
    <property type="match status" value="1"/>
</dbReference>
<dbReference type="PANTHER" id="PTHR14315">
    <property type="entry name" value="SPOT14 FAMILY MEMBER"/>
    <property type="match status" value="1"/>
</dbReference>
<accession>A0A146VP35</accession>
<evidence type="ECO:0000256" key="2">
    <source>
        <dbReference type="ARBA" id="ARBA00004496"/>
    </source>
</evidence>
<dbReference type="EMBL" id="GCES01067110">
    <property type="protein sequence ID" value="JAR19213.1"/>
    <property type="molecule type" value="Transcribed_RNA"/>
</dbReference>
<name>A0A146VP35_FUNHE</name>
<organism evidence="6">
    <name type="scientific">Fundulus heteroclitus</name>
    <name type="common">Killifish</name>
    <name type="synonym">Mummichog</name>
    <dbReference type="NCBI Taxonomy" id="8078"/>
    <lineage>
        <taxon>Eukaryota</taxon>
        <taxon>Metazoa</taxon>
        <taxon>Chordata</taxon>
        <taxon>Craniata</taxon>
        <taxon>Vertebrata</taxon>
        <taxon>Euteleostomi</taxon>
        <taxon>Actinopterygii</taxon>
        <taxon>Neopterygii</taxon>
        <taxon>Teleostei</taxon>
        <taxon>Neoteleostei</taxon>
        <taxon>Acanthomorphata</taxon>
        <taxon>Ovalentaria</taxon>
        <taxon>Atherinomorphae</taxon>
        <taxon>Cyprinodontiformes</taxon>
        <taxon>Fundulidae</taxon>
        <taxon>Fundulus</taxon>
    </lineage>
</organism>
<comment type="subcellular location">
    <subcellularLocation>
        <location evidence="2">Cytoplasm</location>
    </subcellularLocation>
    <subcellularLocation>
        <location evidence="1">Nucleus</location>
    </subcellularLocation>
</comment>
<dbReference type="Pfam" id="PF07084">
    <property type="entry name" value="Spot_14"/>
    <property type="match status" value="1"/>
</dbReference>
<evidence type="ECO:0000256" key="4">
    <source>
        <dbReference type="ARBA" id="ARBA00022490"/>
    </source>
</evidence>
<evidence type="ECO:0000256" key="3">
    <source>
        <dbReference type="ARBA" id="ARBA00009488"/>
    </source>
</evidence>
<evidence type="ECO:0000256" key="1">
    <source>
        <dbReference type="ARBA" id="ARBA00004123"/>
    </source>
</evidence>
<evidence type="ECO:0000256" key="5">
    <source>
        <dbReference type="ARBA" id="ARBA00023242"/>
    </source>
</evidence>
<dbReference type="AlphaFoldDB" id="A0A146VP35"/>
<dbReference type="PANTHER" id="PTHR14315:SF20">
    <property type="entry name" value="SIMILAR TO VERTEBRATE MID1 INTERACTING-LIKE PROTEIN"/>
    <property type="match status" value="1"/>
</dbReference>
<dbReference type="GO" id="GO:0046890">
    <property type="term" value="P:regulation of lipid biosynthetic process"/>
    <property type="evidence" value="ECO:0007669"/>
    <property type="project" value="TreeGrafter"/>
</dbReference>
<reference evidence="6" key="1">
    <citation type="submission" date="2015-01" db="EMBL/GenBank/DDBJ databases">
        <title>EvidentialGene: Evidence-directed Construction of Complete mRNA Transcriptomes without Genomes.</title>
        <authorList>
            <person name="Gilbert D.G."/>
        </authorList>
    </citation>
    <scope>NUCLEOTIDE SEQUENCE</scope>
</reference>
<dbReference type="InterPro" id="IPR053719">
    <property type="entry name" value="Lipogen_MT_Stabilize_sf"/>
</dbReference>
<proteinExistence type="inferred from homology"/>
<dbReference type="GO" id="GO:0005829">
    <property type="term" value="C:cytosol"/>
    <property type="evidence" value="ECO:0007669"/>
    <property type="project" value="TreeGrafter"/>
</dbReference>
<dbReference type="InterPro" id="IPR009786">
    <property type="entry name" value="Spot_14"/>
</dbReference>
<keyword evidence="5" id="KW-0539">Nucleus</keyword>
<dbReference type="GO" id="GO:0005634">
    <property type="term" value="C:nucleus"/>
    <property type="evidence" value="ECO:0007669"/>
    <property type="project" value="UniProtKB-SubCell"/>
</dbReference>
<keyword evidence="4" id="KW-0963">Cytoplasm</keyword>